<evidence type="ECO:0000313" key="1">
    <source>
        <dbReference type="EMBL" id="AEI81902.1"/>
    </source>
</evidence>
<keyword evidence="1" id="KW-0614">Plasmid</keyword>
<proteinExistence type="predicted"/>
<evidence type="ECO:0000313" key="2">
    <source>
        <dbReference type="Proteomes" id="UP000006798"/>
    </source>
</evidence>
<dbReference type="HOGENOM" id="CLU_3024508_0_0_4"/>
<reference evidence="1 2" key="1">
    <citation type="journal article" date="2011" name="J. Bacteriol.">
        <title>Complete genome sequence of the type strain Cupriavidus necator N-1.</title>
        <authorList>
            <person name="Poehlein A."/>
            <person name="Kusian B."/>
            <person name="Friedrich B."/>
            <person name="Daniel R."/>
            <person name="Bowien B."/>
        </authorList>
    </citation>
    <scope>NUCLEOTIDE SEQUENCE [LARGE SCALE GENOMIC DNA]</scope>
    <source>
        <strain evidence="2">ATCC 43291 / DSM 13513 / CCUG 52238 / LMG 8453 / N-1</strain>
        <plasmid evidence="1 2">pBB1</plasmid>
    </source>
</reference>
<organism evidence="1 2">
    <name type="scientific">Cupriavidus necator (strain ATCC 43291 / DSM 13513 / CCUG 52238 / LMG 8453 / N-1)</name>
    <name type="common">Ralstonia eutropha</name>
    <dbReference type="NCBI Taxonomy" id="1042878"/>
    <lineage>
        <taxon>Bacteria</taxon>
        <taxon>Pseudomonadati</taxon>
        <taxon>Pseudomonadota</taxon>
        <taxon>Betaproteobacteria</taxon>
        <taxon>Burkholderiales</taxon>
        <taxon>Burkholderiaceae</taxon>
        <taxon>Cupriavidus</taxon>
    </lineage>
</organism>
<sequence>MAVRAGESRCSMTRALRQPEHYCLVSRRYGIRQKTAATVALLMEPFQELEFVLAQ</sequence>
<gene>
    <name evidence="1" type="ordered locus">CNE_BB1p04780</name>
</gene>
<dbReference type="AlphaFoldDB" id="F8GX32"/>
<dbReference type="Proteomes" id="UP000006798">
    <property type="component" value="Plasmid pBB1"/>
</dbReference>
<geneLocation type="plasmid" evidence="1 2">
    <name>pBB1</name>
</geneLocation>
<name>F8GX32_CUPNN</name>
<protein>
    <submittedName>
        <fullName evidence="1">Uncharacterized protein</fullName>
    </submittedName>
</protein>
<dbReference type="EMBL" id="CP002879">
    <property type="protein sequence ID" value="AEI81902.1"/>
    <property type="molecule type" value="Genomic_DNA"/>
</dbReference>
<accession>F8GX32</accession>
<dbReference type="KEGG" id="cnc:CNE_BB1p04780"/>